<accession>A0AAV6IBP0</accession>
<dbReference type="Proteomes" id="UP000823749">
    <property type="component" value="Chromosome 11"/>
</dbReference>
<dbReference type="AlphaFoldDB" id="A0AAV6IBP0"/>
<dbReference type="EMBL" id="JACTNZ010000011">
    <property type="protein sequence ID" value="KAG5524882.1"/>
    <property type="molecule type" value="Genomic_DNA"/>
</dbReference>
<evidence type="ECO:0008006" key="3">
    <source>
        <dbReference type="Google" id="ProtNLM"/>
    </source>
</evidence>
<protein>
    <recommendedName>
        <fullName evidence="3">UspA domain-containing protein</fullName>
    </recommendedName>
</protein>
<sequence length="206" mass="23228">MEGGNARPDEEHNWRVMSPEIEEIGEGSKSVSISSRDCGMNDVYVAVGKNDLDVVKWALDHATSPGATVFLVHVFPPVTYISTPVGRLSRSQLTPEQVRFYVNKENNRQRNVLQKYIQLCTDAKVRVCMNFDVRLIKGLGKGEFVQKKAPDYCEVAIVYDGKKLMDSQKVVPSAIASNQQRRPEIITRPKPERNFFDCICFSAKSD</sequence>
<name>A0AAV6IBP0_9ERIC</name>
<proteinExistence type="predicted"/>
<dbReference type="PANTHER" id="PTHR47382:SF1">
    <property type="entry name" value="USPA DOMAIN-CONTAINING PROTEIN"/>
    <property type="match status" value="1"/>
</dbReference>
<dbReference type="SUPFAM" id="SSF52402">
    <property type="entry name" value="Adenine nucleotide alpha hydrolases-like"/>
    <property type="match status" value="1"/>
</dbReference>
<dbReference type="Gene3D" id="3.40.50.620">
    <property type="entry name" value="HUPs"/>
    <property type="match status" value="1"/>
</dbReference>
<dbReference type="PANTHER" id="PTHR47382">
    <property type="entry name" value="U-BOX DOMAIN-CONTAINING PROTEIN 52-LIKE"/>
    <property type="match status" value="1"/>
</dbReference>
<reference evidence="1" key="1">
    <citation type="submission" date="2020-08" db="EMBL/GenBank/DDBJ databases">
        <title>Plant Genome Project.</title>
        <authorList>
            <person name="Zhang R.-G."/>
        </authorList>
    </citation>
    <scope>NUCLEOTIDE SEQUENCE</scope>
    <source>
        <strain evidence="1">WSP0</strain>
        <tissue evidence="1">Leaf</tissue>
    </source>
</reference>
<gene>
    <name evidence="1" type="ORF">RHGRI_031527</name>
</gene>
<evidence type="ECO:0000313" key="1">
    <source>
        <dbReference type="EMBL" id="KAG5524882.1"/>
    </source>
</evidence>
<comment type="caution">
    <text evidence="1">The sequence shown here is derived from an EMBL/GenBank/DDBJ whole genome shotgun (WGS) entry which is preliminary data.</text>
</comment>
<organism evidence="1 2">
    <name type="scientific">Rhododendron griersonianum</name>
    <dbReference type="NCBI Taxonomy" id="479676"/>
    <lineage>
        <taxon>Eukaryota</taxon>
        <taxon>Viridiplantae</taxon>
        <taxon>Streptophyta</taxon>
        <taxon>Embryophyta</taxon>
        <taxon>Tracheophyta</taxon>
        <taxon>Spermatophyta</taxon>
        <taxon>Magnoliopsida</taxon>
        <taxon>eudicotyledons</taxon>
        <taxon>Gunneridae</taxon>
        <taxon>Pentapetalae</taxon>
        <taxon>asterids</taxon>
        <taxon>Ericales</taxon>
        <taxon>Ericaceae</taxon>
        <taxon>Ericoideae</taxon>
        <taxon>Rhodoreae</taxon>
        <taxon>Rhododendron</taxon>
    </lineage>
</organism>
<keyword evidence="2" id="KW-1185">Reference proteome</keyword>
<evidence type="ECO:0000313" key="2">
    <source>
        <dbReference type="Proteomes" id="UP000823749"/>
    </source>
</evidence>
<dbReference type="InterPro" id="IPR014729">
    <property type="entry name" value="Rossmann-like_a/b/a_fold"/>
</dbReference>